<evidence type="ECO:0000313" key="1">
    <source>
        <dbReference type="EMBL" id="KAK4682401.1"/>
    </source>
</evidence>
<dbReference type="InterPro" id="IPR023674">
    <property type="entry name" value="Ribosomal_uL1-like"/>
</dbReference>
<dbReference type="InterPro" id="IPR028364">
    <property type="entry name" value="Ribosomal_uL1/biogenesis"/>
</dbReference>
<dbReference type="Gene3D" id="3.40.50.790">
    <property type="match status" value="1"/>
</dbReference>
<comment type="caution">
    <text evidence="1">The sequence shown here is derived from an EMBL/GenBank/DDBJ whole genome shotgun (WGS) entry which is preliminary data.</text>
</comment>
<gene>
    <name evidence="1" type="primary">RPL10A_1</name>
    <name evidence="1" type="ORF">QC764_0018790</name>
</gene>
<organism evidence="1 2">
    <name type="scientific">Podospora pseudoanserina</name>
    <dbReference type="NCBI Taxonomy" id="2609844"/>
    <lineage>
        <taxon>Eukaryota</taxon>
        <taxon>Fungi</taxon>
        <taxon>Dikarya</taxon>
        <taxon>Ascomycota</taxon>
        <taxon>Pezizomycotina</taxon>
        <taxon>Sordariomycetes</taxon>
        <taxon>Sordariomycetidae</taxon>
        <taxon>Sordariales</taxon>
        <taxon>Podosporaceae</taxon>
        <taxon>Podospora</taxon>
    </lineage>
</organism>
<keyword evidence="2" id="KW-1185">Reference proteome</keyword>
<accession>A0ABR0IRD2</accession>
<dbReference type="Gene3D" id="3.30.190.20">
    <property type="match status" value="1"/>
</dbReference>
<dbReference type="Pfam" id="PF00687">
    <property type="entry name" value="Ribosomal_L1"/>
    <property type="match status" value="1"/>
</dbReference>
<dbReference type="EMBL" id="JAFFHC010000001">
    <property type="protein sequence ID" value="KAK4682401.1"/>
    <property type="molecule type" value="Genomic_DNA"/>
</dbReference>
<sequence>MAVQPKSKITVAGTRAQVQALLAHSLSPDNKRNFLETVELQFGLTNYDPARDKRFSGSVKLPSATSTTSVYDAFVCSDIKVREIPRVLGPGLSKADKFPTTVSHSEGLAEKIINVKSTIRFRLRKNLCIAMAIGNVDMTTEQLVANIMITINYLVSCLKKGWSNVNSTVIKVDHVASSLSFLRQSFCGCASTF</sequence>
<dbReference type="RefSeq" id="XP_062805871.1">
    <property type="nucleotide sequence ID" value="XM_062940027.1"/>
</dbReference>
<dbReference type="PANTHER" id="PTHR23105">
    <property type="entry name" value="RIBOSOMAL PROTEIN L7AE FAMILY MEMBER"/>
    <property type="match status" value="1"/>
</dbReference>
<proteinExistence type="predicted"/>
<dbReference type="GeneID" id="87960505"/>
<name>A0ABR0IRD2_9PEZI</name>
<dbReference type="CDD" id="cd00403">
    <property type="entry name" value="Ribosomal_L1"/>
    <property type="match status" value="1"/>
</dbReference>
<keyword evidence="1" id="KW-0689">Ribosomal protein</keyword>
<dbReference type="Proteomes" id="UP001323617">
    <property type="component" value="Unassembled WGS sequence"/>
</dbReference>
<dbReference type="InterPro" id="IPR016095">
    <property type="entry name" value="Ribosomal_uL1_3-a/b-sand"/>
</dbReference>
<reference evidence="1 2" key="1">
    <citation type="journal article" date="2023" name="bioRxiv">
        <title>High-quality genome assemblies of four members of thePodospora anserinaspecies complex.</title>
        <authorList>
            <person name="Ament-Velasquez S.L."/>
            <person name="Vogan A.A."/>
            <person name="Wallerman O."/>
            <person name="Hartmann F."/>
            <person name="Gautier V."/>
            <person name="Silar P."/>
            <person name="Giraud T."/>
            <person name="Johannesson H."/>
        </authorList>
    </citation>
    <scope>NUCLEOTIDE SEQUENCE [LARGE SCALE GENOMIC DNA]</scope>
    <source>
        <strain evidence="1 2">CBS 124.78</strain>
    </source>
</reference>
<evidence type="ECO:0000313" key="2">
    <source>
        <dbReference type="Proteomes" id="UP001323617"/>
    </source>
</evidence>
<keyword evidence="1" id="KW-0687">Ribonucleoprotein</keyword>
<protein>
    <submittedName>
        <fullName evidence="1">60S ribosomal protein L10A</fullName>
    </submittedName>
</protein>
<dbReference type="SUPFAM" id="SSF56808">
    <property type="entry name" value="Ribosomal protein L1"/>
    <property type="match status" value="1"/>
</dbReference>
<dbReference type="InterPro" id="IPR050257">
    <property type="entry name" value="eL8/uL1-like"/>
</dbReference>
<dbReference type="GO" id="GO:0005840">
    <property type="term" value="C:ribosome"/>
    <property type="evidence" value="ECO:0007669"/>
    <property type="project" value="UniProtKB-KW"/>
</dbReference>